<dbReference type="AlphaFoldDB" id="A0AA45BD40"/>
<sequence length="117" mass="13144">MWKHVELAGTVRYASTFDLRPSTFDLRPSTFDLRPSTFGSRSGTTRVASRWCASRRVAIVPDVPGLHSHARWRRGRHGPTLHRTSTQRSEAAAAASVSSFLRIPDMSPRLLVIFQVQ</sequence>
<comment type="caution">
    <text evidence="1">The sequence shown here is derived from an EMBL/GenBank/DDBJ whole genome shotgun (WGS) entry which is preliminary data.</text>
</comment>
<name>A0AA45BD40_BURVI</name>
<proteinExistence type="predicted"/>
<protein>
    <submittedName>
        <fullName evidence="1">Uncharacterized protein</fullName>
    </submittedName>
</protein>
<evidence type="ECO:0000313" key="1">
    <source>
        <dbReference type="EMBL" id="PRH42270.1"/>
    </source>
</evidence>
<reference evidence="1 2" key="1">
    <citation type="submission" date="2018-03" db="EMBL/GenBank/DDBJ databases">
        <authorList>
            <person name="Nguyen K."/>
            <person name="Fouts D."/>
            <person name="Sutton G."/>
        </authorList>
    </citation>
    <scope>NUCLEOTIDE SEQUENCE [LARGE SCALE GENOMIC DNA]</scope>
    <source>
        <strain evidence="1 2">AU3578</strain>
    </source>
</reference>
<evidence type="ECO:0000313" key="2">
    <source>
        <dbReference type="Proteomes" id="UP000237632"/>
    </source>
</evidence>
<dbReference type="Proteomes" id="UP000237632">
    <property type="component" value="Unassembled WGS sequence"/>
</dbReference>
<organism evidence="1 2">
    <name type="scientific">Burkholderia vietnamiensis</name>
    <dbReference type="NCBI Taxonomy" id="60552"/>
    <lineage>
        <taxon>Bacteria</taxon>
        <taxon>Pseudomonadati</taxon>
        <taxon>Pseudomonadota</taxon>
        <taxon>Betaproteobacteria</taxon>
        <taxon>Burkholderiales</taxon>
        <taxon>Burkholderiaceae</taxon>
        <taxon>Burkholderia</taxon>
        <taxon>Burkholderia cepacia complex</taxon>
    </lineage>
</organism>
<accession>A0AA45BD40</accession>
<gene>
    <name evidence="1" type="ORF">C6T65_11205</name>
</gene>
<dbReference type="EMBL" id="PVHK01000081">
    <property type="protein sequence ID" value="PRH42270.1"/>
    <property type="molecule type" value="Genomic_DNA"/>
</dbReference>